<evidence type="ECO:0000256" key="7">
    <source>
        <dbReference type="RuleBase" id="RU003918"/>
    </source>
</evidence>
<name>A0AAU7J7G2_9ENTR</name>
<evidence type="ECO:0000256" key="4">
    <source>
        <dbReference type="ARBA" id="ARBA00022729"/>
    </source>
</evidence>
<dbReference type="InterPro" id="IPR036316">
    <property type="entry name" value="Pili_assmbl_chap_C_dom_sf"/>
</dbReference>
<dbReference type="SUPFAM" id="SSF49354">
    <property type="entry name" value="PapD-like"/>
    <property type="match status" value="1"/>
</dbReference>
<keyword evidence="6 7" id="KW-0143">Chaperone</keyword>
<dbReference type="Proteomes" id="UP000323234">
    <property type="component" value="Chromosome"/>
</dbReference>
<evidence type="ECO:0000259" key="9">
    <source>
        <dbReference type="Pfam" id="PF00345"/>
    </source>
</evidence>
<dbReference type="InterPro" id="IPR008962">
    <property type="entry name" value="PapD-like_sf"/>
</dbReference>
<keyword evidence="4 8" id="KW-0732">Signal</keyword>
<feature type="domain" description="Pili assembly chaperone N-terminal" evidence="9">
    <location>
        <begin position="28"/>
        <end position="144"/>
    </location>
</feature>
<evidence type="ECO:0000256" key="3">
    <source>
        <dbReference type="ARBA" id="ARBA00022558"/>
    </source>
</evidence>
<feature type="domain" description="Pili assembly chaperone C-terminal" evidence="10">
    <location>
        <begin position="170"/>
        <end position="229"/>
    </location>
</feature>
<organism evidence="11 12">
    <name type="scientific">Enterobacter dykesii</name>
    <dbReference type="NCBI Taxonomy" id="2797506"/>
    <lineage>
        <taxon>Bacteria</taxon>
        <taxon>Pseudomonadati</taxon>
        <taxon>Pseudomonadota</taxon>
        <taxon>Gammaproteobacteria</taxon>
        <taxon>Enterobacterales</taxon>
        <taxon>Enterobacteriaceae</taxon>
        <taxon>Enterobacter</taxon>
    </lineage>
</organism>
<dbReference type="InterPro" id="IPR050643">
    <property type="entry name" value="Periplasmic_pilus_chap"/>
</dbReference>
<evidence type="ECO:0000259" key="10">
    <source>
        <dbReference type="Pfam" id="PF02753"/>
    </source>
</evidence>
<gene>
    <name evidence="11" type="ORF">F0320_10840</name>
</gene>
<dbReference type="InterPro" id="IPR016148">
    <property type="entry name" value="Pili_assmbl_chaperone_C"/>
</dbReference>
<evidence type="ECO:0000256" key="6">
    <source>
        <dbReference type="ARBA" id="ARBA00023186"/>
    </source>
</evidence>
<dbReference type="Pfam" id="PF02753">
    <property type="entry name" value="PapD_C"/>
    <property type="match status" value="1"/>
</dbReference>
<dbReference type="PANTHER" id="PTHR30251:SF6">
    <property type="entry name" value="FIMBRIAL CHAPERONE YFCS-RELATED"/>
    <property type="match status" value="1"/>
</dbReference>
<dbReference type="PROSITE" id="PS00635">
    <property type="entry name" value="PILI_CHAPERONE"/>
    <property type="match status" value="1"/>
</dbReference>
<evidence type="ECO:0000313" key="12">
    <source>
        <dbReference type="Proteomes" id="UP000323234"/>
    </source>
</evidence>
<dbReference type="Pfam" id="PF00345">
    <property type="entry name" value="PapD_N"/>
    <property type="match status" value="1"/>
</dbReference>
<dbReference type="InterPro" id="IPR018046">
    <property type="entry name" value="Pili_assmbl_chaperone_CS"/>
</dbReference>
<feature type="signal peptide" evidence="8">
    <location>
        <begin position="1"/>
        <end position="26"/>
    </location>
</feature>
<evidence type="ECO:0000256" key="8">
    <source>
        <dbReference type="SAM" id="SignalP"/>
    </source>
</evidence>
<dbReference type="PANTHER" id="PTHR30251">
    <property type="entry name" value="PILUS ASSEMBLY CHAPERONE"/>
    <property type="match status" value="1"/>
</dbReference>
<evidence type="ECO:0000256" key="1">
    <source>
        <dbReference type="ARBA" id="ARBA00004418"/>
    </source>
</evidence>
<keyword evidence="5" id="KW-0574">Periplasm</keyword>
<feature type="chain" id="PRO_5043515294" evidence="8">
    <location>
        <begin position="27"/>
        <end position="249"/>
    </location>
</feature>
<comment type="similarity">
    <text evidence="2 7">Belongs to the periplasmic pilus chaperone family.</text>
</comment>
<dbReference type="KEGG" id="edy:F0320_10840"/>
<evidence type="ECO:0000256" key="2">
    <source>
        <dbReference type="ARBA" id="ARBA00007399"/>
    </source>
</evidence>
<evidence type="ECO:0000256" key="5">
    <source>
        <dbReference type="ARBA" id="ARBA00022764"/>
    </source>
</evidence>
<dbReference type="SUPFAM" id="SSF49584">
    <property type="entry name" value="Periplasmic chaperone C-domain"/>
    <property type="match status" value="1"/>
</dbReference>
<keyword evidence="12" id="KW-1185">Reference proteome</keyword>
<proteinExistence type="inferred from homology"/>
<sequence>MRFVQKKIGLTLGVLALALVAQQVNAAIALDRTRVIYSGNQKSMSVTVTNQNKSLPYLAQSWIEDSNGNKTETPFMALPPVQRVEPGAKGQVKIQGNNAQALPQDRESLFYFNVREIPPKSSKPNTLQLALQTRVKLFYRPEALQLQNGMENEAAKKLTLTRQGEGFQLTNPTPYYLTIVAAATSEKGGDIESFKPVMVAPKESIALGITAASLGSHPVLTSVNDYGGRPKLVFNCAGNTCSVDHVNAG</sequence>
<protein>
    <submittedName>
        <fullName evidence="11">Fimbria/pilus periplasmic chaperone</fullName>
    </submittedName>
</protein>
<dbReference type="InterPro" id="IPR013783">
    <property type="entry name" value="Ig-like_fold"/>
</dbReference>
<reference evidence="11" key="1">
    <citation type="submission" date="2023-05" db="EMBL/GenBank/DDBJ databases">
        <title>Complete genome sequence data from fresh produce 2nd batch.</title>
        <authorList>
            <person name="Stein M."/>
            <person name="Cho G.-S."/>
            <person name="Brinks E."/>
            <person name="Franz C.M.A.P."/>
        </authorList>
    </citation>
    <scope>NUCLEOTIDE SEQUENCE [LARGE SCALE GENOMIC DNA]</scope>
    <source>
        <strain evidence="11">E1</strain>
    </source>
</reference>
<dbReference type="Gene3D" id="2.60.40.10">
    <property type="entry name" value="Immunoglobulins"/>
    <property type="match status" value="2"/>
</dbReference>
<dbReference type="InterPro" id="IPR016147">
    <property type="entry name" value="Pili_assmbl_chaperone_N"/>
</dbReference>
<accession>A0AAU7J7G2</accession>
<evidence type="ECO:0000313" key="11">
    <source>
        <dbReference type="EMBL" id="XBN41844.1"/>
    </source>
</evidence>
<dbReference type="PRINTS" id="PR00969">
    <property type="entry name" value="CHAPERONPILI"/>
</dbReference>
<dbReference type="EMBL" id="CP126604">
    <property type="protein sequence ID" value="XBN41844.1"/>
    <property type="molecule type" value="Genomic_DNA"/>
</dbReference>
<dbReference type="AlphaFoldDB" id="A0AAU7J7G2"/>
<keyword evidence="3" id="KW-1029">Fimbrium biogenesis</keyword>
<dbReference type="RefSeq" id="WP_126328537.1">
    <property type="nucleotide sequence ID" value="NZ_CP126604.1"/>
</dbReference>
<dbReference type="InterPro" id="IPR001829">
    <property type="entry name" value="Pili_assmbl_chaperone_bac"/>
</dbReference>
<dbReference type="FunFam" id="2.60.40.10:FF:000458">
    <property type="entry name" value="Molecular chaperone FimC"/>
    <property type="match status" value="1"/>
</dbReference>
<dbReference type="GO" id="GO:0030288">
    <property type="term" value="C:outer membrane-bounded periplasmic space"/>
    <property type="evidence" value="ECO:0007669"/>
    <property type="project" value="InterPro"/>
</dbReference>
<comment type="subcellular location">
    <subcellularLocation>
        <location evidence="1 7">Periplasm</location>
    </subcellularLocation>
</comment>
<dbReference type="GO" id="GO:0071555">
    <property type="term" value="P:cell wall organization"/>
    <property type="evidence" value="ECO:0007669"/>
    <property type="project" value="InterPro"/>
</dbReference>